<protein>
    <submittedName>
        <fullName evidence="1">Uncharacterized protein</fullName>
    </submittedName>
</protein>
<dbReference type="EMBL" id="MLJW01001246">
    <property type="protein sequence ID" value="OIQ79259.1"/>
    <property type="molecule type" value="Genomic_DNA"/>
</dbReference>
<accession>A0A1J5QP34</accession>
<comment type="caution">
    <text evidence="1">The sequence shown here is derived from an EMBL/GenBank/DDBJ whole genome shotgun (WGS) entry which is preliminary data.</text>
</comment>
<proteinExistence type="predicted"/>
<gene>
    <name evidence="1" type="ORF">GALL_390090</name>
</gene>
<sequence length="279" mass="31285">MDSIFIGSISRSPRPFYCTYVHSRSKSEWHVSREVCSVVSARILTLLKWIFREVALSGWMAGGCRSKEVQPWWRAESAPMVIVGMLPTANTSGYSGLVKSLELAYEFTVHVTGLDIEDESKLSRLSDEQFTVVPFASDGLLMLAVETTAKTPDAAVRDFKSFLNEHSPRIRIRRIDLDLVSLSQIAERLAVSREAVRLWASGQRRQGFPGPFTSAGQSLLWAWSEVFGWLTPEETRGDAHPLPLDLIERMNGSYAQERTKVLVGRRSGSVRTPRRIAAI</sequence>
<name>A0A1J5QP34_9ZZZZ</name>
<reference evidence="1" key="1">
    <citation type="submission" date="2016-10" db="EMBL/GenBank/DDBJ databases">
        <title>Sequence of Gallionella enrichment culture.</title>
        <authorList>
            <person name="Poehlein A."/>
            <person name="Muehling M."/>
            <person name="Daniel R."/>
        </authorList>
    </citation>
    <scope>NUCLEOTIDE SEQUENCE</scope>
</reference>
<dbReference type="AlphaFoldDB" id="A0A1J5QP34"/>
<evidence type="ECO:0000313" key="1">
    <source>
        <dbReference type="EMBL" id="OIQ79259.1"/>
    </source>
</evidence>
<organism evidence="1">
    <name type="scientific">mine drainage metagenome</name>
    <dbReference type="NCBI Taxonomy" id="410659"/>
    <lineage>
        <taxon>unclassified sequences</taxon>
        <taxon>metagenomes</taxon>
        <taxon>ecological metagenomes</taxon>
    </lineage>
</organism>